<dbReference type="InterPro" id="IPR057264">
    <property type="entry name" value="Ribosomal_uL24_C"/>
</dbReference>
<keyword evidence="3 6" id="KW-0687">Ribonucleoprotein</keyword>
<dbReference type="PANTHER" id="PTHR12903">
    <property type="entry name" value="MITOCHONDRIAL RIBOSOMAL PROTEIN L24"/>
    <property type="match status" value="1"/>
</dbReference>
<dbReference type="HAMAP" id="MF_01326_B">
    <property type="entry name" value="Ribosomal_uL24_B"/>
    <property type="match status" value="1"/>
</dbReference>
<dbReference type="GO" id="GO:1990904">
    <property type="term" value="C:ribonucleoprotein complex"/>
    <property type="evidence" value="ECO:0007669"/>
    <property type="project" value="UniProtKB-KW"/>
</dbReference>
<evidence type="ECO:0000256" key="2">
    <source>
        <dbReference type="ARBA" id="ARBA00022980"/>
    </source>
</evidence>
<dbReference type="InterPro" id="IPR008991">
    <property type="entry name" value="Translation_prot_SH3-like_sf"/>
</dbReference>
<dbReference type="Pfam" id="PF17136">
    <property type="entry name" value="ribosomal_L24"/>
    <property type="match status" value="1"/>
</dbReference>
<sequence length="256" mass="30022">MRLTNVCLCTWKKIHPLTKQLGNLPDRYLKRAVDKVYLKMPKGKQFVQAEEKRTRFRFSINRPWTLHAQIENNPEKSEKDLPIVEPIKEWSFFKGDRVEILVGKDKGKQGTVIQVIPERNWVLVEGLNCDLKHQKVKSSDPGFWVLDEKPLLVNRHVRLVDPGDSKPTMVEWRFTEEGERVRVSSRSGRIIPMPVSAEETIDYKTKESYRDGLKDTDKDDVAKVTFEAPLATFEMDIMKQMGIKDDRVPRKVYWYY</sequence>
<dbReference type="Gene3D" id="2.30.30.30">
    <property type="match status" value="1"/>
</dbReference>
<reference evidence="7" key="1">
    <citation type="submission" date="2020-11" db="EMBL/GenBank/DDBJ databases">
        <authorList>
            <person name="Tran Van P."/>
        </authorList>
    </citation>
    <scope>NUCLEOTIDE SEQUENCE</scope>
</reference>
<dbReference type="AlphaFoldDB" id="A0A7R8W7I0"/>
<dbReference type="GO" id="GO:0003723">
    <property type="term" value="F:RNA binding"/>
    <property type="evidence" value="ECO:0007669"/>
    <property type="project" value="InterPro"/>
</dbReference>
<organism evidence="7">
    <name type="scientific">Cyprideis torosa</name>
    <dbReference type="NCBI Taxonomy" id="163714"/>
    <lineage>
        <taxon>Eukaryota</taxon>
        <taxon>Metazoa</taxon>
        <taxon>Ecdysozoa</taxon>
        <taxon>Arthropoda</taxon>
        <taxon>Crustacea</taxon>
        <taxon>Oligostraca</taxon>
        <taxon>Ostracoda</taxon>
        <taxon>Podocopa</taxon>
        <taxon>Podocopida</taxon>
        <taxon>Cytherocopina</taxon>
        <taxon>Cytheroidea</taxon>
        <taxon>Cytherideidae</taxon>
        <taxon>Cyprideis</taxon>
    </lineage>
</organism>
<evidence type="ECO:0000256" key="4">
    <source>
        <dbReference type="ARBA" id="ARBA00035283"/>
    </source>
</evidence>
<dbReference type="SUPFAM" id="SSF50104">
    <property type="entry name" value="Translation proteins SH3-like domain"/>
    <property type="match status" value="1"/>
</dbReference>
<dbReference type="GO" id="GO:0005840">
    <property type="term" value="C:ribosome"/>
    <property type="evidence" value="ECO:0007669"/>
    <property type="project" value="UniProtKB-KW"/>
</dbReference>
<evidence type="ECO:0000256" key="3">
    <source>
        <dbReference type="ARBA" id="ARBA00023274"/>
    </source>
</evidence>
<dbReference type="EMBL" id="OB660246">
    <property type="protein sequence ID" value="CAD7223727.1"/>
    <property type="molecule type" value="Genomic_DNA"/>
</dbReference>
<dbReference type="Pfam" id="PF00467">
    <property type="entry name" value="KOW"/>
    <property type="match status" value="1"/>
</dbReference>
<keyword evidence="2 6" id="KW-0689">Ribosomal protein</keyword>
<dbReference type="CDD" id="cd06089">
    <property type="entry name" value="KOW_RPL26"/>
    <property type="match status" value="1"/>
</dbReference>
<comment type="similarity">
    <text evidence="1 6">Belongs to the universal ribosomal protein uL24 family.</text>
</comment>
<name>A0A7R8W7I0_9CRUS</name>
<accession>A0A7R8W7I0</accession>
<dbReference type="InterPro" id="IPR005824">
    <property type="entry name" value="KOW"/>
</dbReference>
<evidence type="ECO:0000256" key="6">
    <source>
        <dbReference type="RuleBase" id="RU003477"/>
    </source>
</evidence>
<dbReference type="OrthoDB" id="359154at2759"/>
<gene>
    <name evidence="7" type="ORF">CTOB1V02_LOCUS1707</name>
</gene>
<dbReference type="InterPro" id="IPR005825">
    <property type="entry name" value="Ribosomal_uL24_CS"/>
</dbReference>
<evidence type="ECO:0000256" key="5">
    <source>
        <dbReference type="ARBA" id="ARBA00035357"/>
    </source>
</evidence>
<proteinExistence type="inferred from homology"/>
<dbReference type="NCBIfam" id="TIGR01079">
    <property type="entry name" value="rplX_bact"/>
    <property type="match status" value="1"/>
</dbReference>
<dbReference type="GO" id="GO:0003735">
    <property type="term" value="F:structural constituent of ribosome"/>
    <property type="evidence" value="ECO:0007669"/>
    <property type="project" value="InterPro"/>
</dbReference>
<dbReference type="InterPro" id="IPR003256">
    <property type="entry name" value="Ribosomal_uL24"/>
</dbReference>
<dbReference type="PROSITE" id="PS01108">
    <property type="entry name" value="RIBOSOMAL_L24"/>
    <property type="match status" value="1"/>
</dbReference>
<dbReference type="GO" id="GO:0006412">
    <property type="term" value="P:translation"/>
    <property type="evidence" value="ECO:0007669"/>
    <property type="project" value="InterPro"/>
</dbReference>
<dbReference type="InterPro" id="IPR041988">
    <property type="entry name" value="Ribosomal_uL24_KOW"/>
</dbReference>
<protein>
    <recommendedName>
        <fullName evidence="4">Large ribosomal subunit protein uL24m</fullName>
    </recommendedName>
    <alternativeName>
        <fullName evidence="5">39S ribosomal protein L24, mitochondrial</fullName>
    </alternativeName>
</protein>
<dbReference type="InterPro" id="IPR014722">
    <property type="entry name" value="Rib_uL2_dom2"/>
</dbReference>
<evidence type="ECO:0000256" key="1">
    <source>
        <dbReference type="ARBA" id="ARBA00010618"/>
    </source>
</evidence>
<dbReference type="SMART" id="SM00739">
    <property type="entry name" value="KOW"/>
    <property type="match status" value="1"/>
</dbReference>
<evidence type="ECO:0000313" key="7">
    <source>
        <dbReference type="EMBL" id="CAD7223727.1"/>
    </source>
</evidence>